<accession>A0ACA9KQG6</accession>
<dbReference type="Proteomes" id="UP000789702">
    <property type="component" value="Unassembled WGS sequence"/>
</dbReference>
<evidence type="ECO:0000313" key="1">
    <source>
        <dbReference type="EMBL" id="CAG8486038.1"/>
    </source>
</evidence>
<sequence length="468" mass="54622">MTIKYTHHTNHIPGSNNDIGNLRISNEVRNWIADRIRDGLNVKGIHRLFQKRARDISKIWQEHDKKNAVHIRDNLVTRDDIYNIWKEVIKESQMKHTVEEQSIEMWRIDLSQNGDLTCTIPRSEENGKHDKGKLFGFTIPTGKEIIHEVSVILLDATHGTNKNKNLLYTLLSPDPKTGKGVTIAHLLSSHKNFESVHHWLYSLCAQVPDWQGPAAFLVDCDLAQIKALHVVFPESRVLLCWWHIARAWRENLGKAYKDKASIIGRKLNQNEKKLLGDELFADLKYLMNIDDINLVNEFLLNKTDEHSNVRGIDKMMWIKAYRTRIPYGNMDTTNMIESWHKRLKYDNFEGKVNRRRRMMPAEKEVCRRQLKAQALINTVLEVGNGGYYWTVASEMNHDIRYSVEKIFENKMTRDLEDLNIGRLEIVHNQLSRVLDEVRRIGDFQAGNWESEGQRISLPPNLNVVKQRR</sequence>
<name>A0ACA9KQG6_9GLOM</name>
<dbReference type="EMBL" id="CAJVPU010001677">
    <property type="protein sequence ID" value="CAG8486038.1"/>
    <property type="molecule type" value="Genomic_DNA"/>
</dbReference>
<comment type="caution">
    <text evidence="1">The sequence shown here is derived from an EMBL/GenBank/DDBJ whole genome shotgun (WGS) entry which is preliminary data.</text>
</comment>
<reference evidence="1" key="1">
    <citation type="submission" date="2021-06" db="EMBL/GenBank/DDBJ databases">
        <authorList>
            <person name="Kallberg Y."/>
            <person name="Tangrot J."/>
            <person name="Rosling A."/>
        </authorList>
    </citation>
    <scope>NUCLEOTIDE SEQUENCE</scope>
    <source>
        <strain evidence="1">IL203A</strain>
    </source>
</reference>
<keyword evidence="2" id="KW-1185">Reference proteome</keyword>
<gene>
    <name evidence="1" type="ORF">DHETER_LOCUS2346</name>
</gene>
<organism evidence="1 2">
    <name type="scientific">Dentiscutata heterogama</name>
    <dbReference type="NCBI Taxonomy" id="1316150"/>
    <lineage>
        <taxon>Eukaryota</taxon>
        <taxon>Fungi</taxon>
        <taxon>Fungi incertae sedis</taxon>
        <taxon>Mucoromycota</taxon>
        <taxon>Glomeromycotina</taxon>
        <taxon>Glomeromycetes</taxon>
        <taxon>Diversisporales</taxon>
        <taxon>Gigasporaceae</taxon>
        <taxon>Dentiscutata</taxon>
    </lineage>
</organism>
<evidence type="ECO:0000313" key="2">
    <source>
        <dbReference type="Proteomes" id="UP000789702"/>
    </source>
</evidence>
<proteinExistence type="predicted"/>
<protein>
    <submittedName>
        <fullName evidence="1">15948_t:CDS:1</fullName>
    </submittedName>
</protein>